<proteinExistence type="predicted"/>
<dbReference type="InterPro" id="IPR035969">
    <property type="entry name" value="Rab-GAP_TBC_sf"/>
</dbReference>
<gene>
    <name evidence="2" type="ORF">F8M41_004285</name>
</gene>
<dbReference type="Pfam" id="PF00566">
    <property type="entry name" value="RabGAP-TBC"/>
    <property type="match status" value="1"/>
</dbReference>
<organism evidence="2 3">
    <name type="scientific">Gigaspora margarita</name>
    <dbReference type="NCBI Taxonomy" id="4874"/>
    <lineage>
        <taxon>Eukaryota</taxon>
        <taxon>Fungi</taxon>
        <taxon>Fungi incertae sedis</taxon>
        <taxon>Mucoromycota</taxon>
        <taxon>Glomeromycotina</taxon>
        <taxon>Glomeromycetes</taxon>
        <taxon>Diversisporales</taxon>
        <taxon>Gigasporaceae</taxon>
        <taxon>Gigaspora</taxon>
    </lineage>
</organism>
<dbReference type="PROSITE" id="PS50086">
    <property type="entry name" value="TBC_RABGAP"/>
    <property type="match status" value="1"/>
</dbReference>
<dbReference type="InterPro" id="IPR000195">
    <property type="entry name" value="Rab-GAP-TBC_dom"/>
</dbReference>
<evidence type="ECO:0000259" key="1">
    <source>
        <dbReference type="PROSITE" id="PS50086"/>
    </source>
</evidence>
<name>A0A8H4A5S8_GIGMA</name>
<dbReference type="SUPFAM" id="SSF47923">
    <property type="entry name" value="Ypt/Rab-GAP domain of gyp1p"/>
    <property type="match status" value="1"/>
</dbReference>
<dbReference type="OrthoDB" id="10264062at2759"/>
<dbReference type="AlphaFoldDB" id="A0A8H4A5S8"/>
<feature type="domain" description="Rab-GAP TBC" evidence="1">
    <location>
        <begin position="1"/>
        <end position="75"/>
    </location>
</feature>
<evidence type="ECO:0000313" key="3">
    <source>
        <dbReference type="Proteomes" id="UP000439903"/>
    </source>
</evidence>
<sequence>MEFFAIEDMPHPDPLISASSKTTNKKLEAMKDILMTYHFYNKDLGYLQGMSDLLAPVLNRWSPNILGVRRFHGRL</sequence>
<dbReference type="Gene3D" id="1.10.8.270">
    <property type="entry name" value="putative rabgap domain of human tbc1 domain family member 14 like domains"/>
    <property type="match status" value="1"/>
</dbReference>
<dbReference type="Proteomes" id="UP000439903">
    <property type="component" value="Unassembled WGS sequence"/>
</dbReference>
<protein>
    <submittedName>
        <fullName evidence="2">GTPase-activating protein GYP7</fullName>
    </submittedName>
</protein>
<keyword evidence="3" id="KW-1185">Reference proteome</keyword>
<dbReference type="EMBL" id="WTPW01001390">
    <property type="protein sequence ID" value="KAF0438098.1"/>
    <property type="molecule type" value="Genomic_DNA"/>
</dbReference>
<evidence type="ECO:0000313" key="2">
    <source>
        <dbReference type="EMBL" id="KAF0438098.1"/>
    </source>
</evidence>
<comment type="caution">
    <text evidence="2">The sequence shown here is derived from an EMBL/GenBank/DDBJ whole genome shotgun (WGS) entry which is preliminary data.</text>
</comment>
<accession>A0A8H4A5S8</accession>
<reference evidence="2 3" key="1">
    <citation type="journal article" date="2019" name="Environ. Microbiol.">
        <title>At the nexus of three kingdoms: the genome of the mycorrhizal fungus Gigaspora margarita provides insights into plant, endobacterial and fungal interactions.</title>
        <authorList>
            <person name="Venice F."/>
            <person name="Ghignone S."/>
            <person name="Salvioli di Fossalunga A."/>
            <person name="Amselem J."/>
            <person name="Novero M."/>
            <person name="Xianan X."/>
            <person name="Sedzielewska Toro K."/>
            <person name="Morin E."/>
            <person name="Lipzen A."/>
            <person name="Grigoriev I.V."/>
            <person name="Henrissat B."/>
            <person name="Martin F.M."/>
            <person name="Bonfante P."/>
        </authorList>
    </citation>
    <scope>NUCLEOTIDE SEQUENCE [LARGE SCALE GENOMIC DNA]</scope>
    <source>
        <strain evidence="2 3">BEG34</strain>
    </source>
</reference>